<dbReference type="Gene3D" id="3.40.50.1820">
    <property type="entry name" value="alpha/beta hydrolase"/>
    <property type="match status" value="1"/>
</dbReference>
<keyword evidence="2" id="KW-0378">Hydrolase</keyword>
<accession>A0ABV5RMS2</accession>
<comment type="caution">
    <text evidence="2">The sequence shown here is derived from an EMBL/GenBank/DDBJ whole genome shotgun (WGS) entry which is preliminary data.</text>
</comment>
<evidence type="ECO:0000313" key="2">
    <source>
        <dbReference type="EMBL" id="MFB9579179.1"/>
    </source>
</evidence>
<keyword evidence="3" id="KW-1185">Reference proteome</keyword>
<dbReference type="Proteomes" id="UP001589710">
    <property type="component" value="Unassembled WGS sequence"/>
</dbReference>
<organism evidence="2 3">
    <name type="scientific">Streptomyces yanii</name>
    <dbReference type="NCBI Taxonomy" id="78510"/>
    <lineage>
        <taxon>Bacteria</taxon>
        <taxon>Bacillati</taxon>
        <taxon>Actinomycetota</taxon>
        <taxon>Actinomycetes</taxon>
        <taxon>Kitasatosporales</taxon>
        <taxon>Streptomycetaceae</taxon>
        <taxon>Streptomyces</taxon>
    </lineage>
</organism>
<gene>
    <name evidence="2" type="ORF">ACFFTL_44780</name>
</gene>
<protein>
    <submittedName>
        <fullName evidence="2">Alpha/beta hydrolase</fullName>
    </submittedName>
</protein>
<dbReference type="EMBL" id="JBHMCG010000215">
    <property type="protein sequence ID" value="MFB9579179.1"/>
    <property type="molecule type" value="Genomic_DNA"/>
</dbReference>
<feature type="domain" description="AB hydrolase-1" evidence="1">
    <location>
        <begin position="41"/>
        <end position="185"/>
    </location>
</feature>
<dbReference type="SUPFAM" id="SSF53474">
    <property type="entry name" value="alpha/beta-Hydrolases"/>
    <property type="match status" value="1"/>
</dbReference>
<dbReference type="GO" id="GO:0016787">
    <property type="term" value="F:hydrolase activity"/>
    <property type="evidence" value="ECO:0007669"/>
    <property type="project" value="UniProtKB-KW"/>
</dbReference>
<proteinExistence type="predicted"/>
<dbReference type="Pfam" id="PF00561">
    <property type="entry name" value="Abhydrolase_1"/>
    <property type="match status" value="1"/>
</dbReference>
<dbReference type="RefSeq" id="WP_345510130.1">
    <property type="nucleotide sequence ID" value="NZ_BAAAXD010000006.1"/>
</dbReference>
<evidence type="ECO:0000313" key="3">
    <source>
        <dbReference type="Proteomes" id="UP001589710"/>
    </source>
</evidence>
<dbReference type="InterPro" id="IPR029058">
    <property type="entry name" value="AB_hydrolase_fold"/>
</dbReference>
<sequence length="386" mass="42182">MTILTTDHAVPHTSTEPANTGQSVNLFVRELVDTDAEEPEVVLMLHGRTVSGLPTFDLQYGDYSWARDLAGAGYDVFIMDLQGAGKSPRPKMDDPCNISPAQQQQLQSILVPNPLENGPCSPSYPHQLGNSQSNWDEVDTVVDYIIGLRRRQHVALIGHSAAAFAFGPYALQHPEKVASLFLSAPVFPPRGRKGTGDGFGVPAGVTLPVSSPAGTYGFPTNVIVKEGFPSGEVPVDVAWKAMMESDDLGSTWGPTDPATGQPEGVSRWRFPYWWGWNSTTAPLHGTLGRRVPVFIVYGDLDTTANTPESSPDVLYFSVPALYAAIPGPRKLMIRVAGTGHQMNWESQYKVLHEMSRQWLKNRTVDGFEEGSYFLDENGVYHPATEP</sequence>
<name>A0ABV5RMS2_9ACTN</name>
<reference evidence="2 3" key="1">
    <citation type="submission" date="2024-09" db="EMBL/GenBank/DDBJ databases">
        <authorList>
            <person name="Sun Q."/>
            <person name="Mori K."/>
        </authorList>
    </citation>
    <scope>NUCLEOTIDE SEQUENCE [LARGE SCALE GENOMIC DNA]</scope>
    <source>
        <strain evidence="2 3">JCM 3331</strain>
    </source>
</reference>
<dbReference type="InterPro" id="IPR000073">
    <property type="entry name" value="AB_hydrolase_1"/>
</dbReference>
<evidence type="ECO:0000259" key="1">
    <source>
        <dbReference type="Pfam" id="PF00561"/>
    </source>
</evidence>